<reference evidence="1" key="3">
    <citation type="journal article" date="2017" name="Nature">
        <title>Genome sequence of the progenitor of the wheat D genome Aegilops tauschii.</title>
        <authorList>
            <person name="Luo M.C."/>
            <person name="Gu Y.Q."/>
            <person name="Puiu D."/>
            <person name="Wang H."/>
            <person name="Twardziok S.O."/>
            <person name="Deal K.R."/>
            <person name="Huo N."/>
            <person name="Zhu T."/>
            <person name="Wang L."/>
            <person name="Wang Y."/>
            <person name="McGuire P.E."/>
            <person name="Liu S."/>
            <person name="Long H."/>
            <person name="Ramasamy R.K."/>
            <person name="Rodriguez J.C."/>
            <person name="Van S.L."/>
            <person name="Yuan L."/>
            <person name="Wang Z."/>
            <person name="Xia Z."/>
            <person name="Xiao L."/>
            <person name="Anderson O.D."/>
            <person name="Ouyang S."/>
            <person name="Liang Y."/>
            <person name="Zimin A.V."/>
            <person name="Pertea G."/>
            <person name="Qi P."/>
            <person name="Bennetzen J.L."/>
            <person name="Dai X."/>
            <person name="Dawson M.W."/>
            <person name="Muller H.G."/>
            <person name="Kugler K."/>
            <person name="Rivarola-Duarte L."/>
            <person name="Spannagl M."/>
            <person name="Mayer K.F.X."/>
            <person name="Lu F.H."/>
            <person name="Bevan M.W."/>
            <person name="Leroy P."/>
            <person name="Li P."/>
            <person name="You F.M."/>
            <person name="Sun Q."/>
            <person name="Liu Z."/>
            <person name="Lyons E."/>
            <person name="Wicker T."/>
            <person name="Salzberg S.L."/>
            <person name="Devos K.M."/>
            <person name="Dvorak J."/>
        </authorList>
    </citation>
    <scope>NUCLEOTIDE SEQUENCE [LARGE SCALE GENOMIC DNA]</scope>
    <source>
        <strain evidence="1">cv. AL8/78</strain>
    </source>
</reference>
<evidence type="ECO:0000313" key="2">
    <source>
        <dbReference type="Proteomes" id="UP000015105"/>
    </source>
</evidence>
<keyword evidence="2" id="KW-1185">Reference proteome</keyword>
<name>A0A453NNN6_AEGTS</name>
<reference evidence="2" key="2">
    <citation type="journal article" date="2017" name="Nat. Plants">
        <title>The Aegilops tauschii genome reveals multiple impacts of transposons.</title>
        <authorList>
            <person name="Zhao G."/>
            <person name="Zou C."/>
            <person name="Li K."/>
            <person name="Wang K."/>
            <person name="Li T."/>
            <person name="Gao L."/>
            <person name="Zhang X."/>
            <person name="Wang H."/>
            <person name="Yang Z."/>
            <person name="Liu X."/>
            <person name="Jiang W."/>
            <person name="Mao L."/>
            <person name="Kong X."/>
            <person name="Jiao Y."/>
            <person name="Jia J."/>
        </authorList>
    </citation>
    <scope>NUCLEOTIDE SEQUENCE [LARGE SCALE GENOMIC DNA]</scope>
    <source>
        <strain evidence="2">cv. AL8/78</strain>
    </source>
</reference>
<dbReference type="EnsemblPlants" id="AET6Gv20429300.23">
    <property type="protein sequence ID" value="AET6Gv20429300.23"/>
    <property type="gene ID" value="AET6Gv20429300"/>
</dbReference>
<reference evidence="1" key="4">
    <citation type="submission" date="2019-03" db="UniProtKB">
        <authorList>
            <consortium name="EnsemblPlants"/>
        </authorList>
    </citation>
    <scope>IDENTIFICATION</scope>
</reference>
<evidence type="ECO:0000313" key="1">
    <source>
        <dbReference type="EnsemblPlants" id="AET6Gv20429300.23"/>
    </source>
</evidence>
<sequence>ATAAHLPRTTSLTDSRALGRFHLRVPGPSSTCPVRPVRSSPLLCFSPGSLSPPSLNPSRASLVSCCFSLLAL</sequence>
<dbReference type="Proteomes" id="UP000015105">
    <property type="component" value="Chromosome 6D"/>
</dbReference>
<organism evidence="1 2">
    <name type="scientific">Aegilops tauschii subsp. strangulata</name>
    <name type="common">Goatgrass</name>
    <dbReference type="NCBI Taxonomy" id="200361"/>
    <lineage>
        <taxon>Eukaryota</taxon>
        <taxon>Viridiplantae</taxon>
        <taxon>Streptophyta</taxon>
        <taxon>Embryophyta</taxon>
        <taxon>Tracheophyta</taxon>
        <taxon>Spermatophyta</taxon>
        <taxon>Magnoliopsida</taxon>
        <taxon>Liliopsida</taxon>
        <taxon>Poales</taxon>
        <taxon>Poaceae</taxon>
        <taxon>BOP clade</taxon>
        <taxon>Pooideae</taxon>
        <taxon>Triticodae</taxon>
        <taxon>Triticeae</taxon>
        <taxon>Triticinae</taxon>
        <taxon>Aegilops</taxon>
    </lineage>
</organism>
<proteinExistence type="predicted"/>
<accession>A0A453NNN6</accession>
<dbReference type="Gramene" id="AET6Gv20429300.23">
    <property type="protein sequence ID" value="AET6Gv20429300.23"/>
    <property type="gene ID" value="AET6Gv20429300"/>
</dbReference>
<reference evidence="1" key="5">
    <citation type="journal article" date="2021" name="G3 (Bethesda)">
        <title>Aegilops tauschii genome assembly Aet v5.0 features greater sequence contiguity and improved annotation.</title>
        <authorList>
            <person name="Wang L."/>
            <person name="Zhu T."/>
            <person name="Rodriguez J.C."/>
            <person name="Deal K.R."/>
            <person name="Dubcovsky J."/>
            <person name="McGuire P.E."/>
            <person name="Lux T."/>
            <person name="Spannagl M."/>
            <person name="Mayer K.F.X."/>
            <person name="Baldrich P."/>
            <person name="Meyers B.C."/>
            <person name="Huo N."/>
            <person name="Gu Y.Q."/>
            <person name="Zhou H."/>
            <person name="Devos K.M."/>
            <person name="Bennetzen J.L."/>
            <person name="Unver T."/>
            <person name="Budak H."/>
            <person name="Gulick P.J."/>
            <person name="Galiba G."/>
            <person name="Kalapos B."/>
            <person name="Nelson D.R."/>
            <person name="Li P."/>
            <person name="You F.M."/>
            <person name="Luo M.C."/>
            <person name="Dvorak J."/>
        </authorList>
    </citation>
    <scope>NUCLEOTIDE SEQUENCE [LARGE SCALE GENOMIC DNA]</scope>
    <source>
        <strain evidence="1">cv. AL8/78</strain>
    </source>
</reference>
<protein>
    <submittedName>
        <fullName evidence="1">Uncharacterized protein</fullName>
    </submittedName>
</protein>
<reference evidence="2" key="1">
    <citation type="journal article" date="2014" name="Science">
        <title>Ancient hybridizations among the ancestral genomes of bread wheat.</title>
        <authorList>
            <consortium name="International Wheat Genome Sequencing Consortium,"/>
            <person name="Marcussen T."/>
            <person name="Sandve S.R."/>
            <person name="Heier L."/>
            <person name="Spannagl M."/>
            <person name="Pfeifer M."/>
            <person name="Jakobsen K.S."/>
            <person name="Wulff B.B."/>
            <person name="Steuernagel B."/>
            <person name="Mayer K.F."/>
            <person name="Olsen O.A."/>
        </authorList>
    </citation>
    <scope>NUCLEOTIDE SEQUENCE [LARGE SCALE GENOMIC DNA]</scope>
    <source>
        <strain evidence="2">cv. AL8/78</strain>
    </source>
</reference>
<dbReference type="AlphaFoldDB" id="A0A453NNN6"/>